<dbReference type="Gene3D" id="1.10.357.110">
    <property type="entry name" value="Vacuolar protein sorting-associated protein 53, C-terminus"/>
    <property type="match status" value="1"/>
</dbReference>
<evidence type="ECO:0000259" key="2">
    <source>
        <dbReference type="Pfam" id="PF16854"/>
    </source>
</evidence>
<dbReference type="InterPro" id="IPR031745">
    <property type="entry name" value="Vps53_C"/>
</dbReference>
<gene>
    <name evidence="3" type="ORF">AMAG_19532</name>
</gene>
<feature type="compositionally biased region" description="Low complexity" evidence="1">
    <location>
        <begin position="29"/>
        <end position="41"/>
    </location>
</feature>
<dbReference type="InterPro" id="IPR038260">
    <property type="entry name" value="Vps53_C_sf"/>
</dbReference>
<reference evidence="4" key="2">
    <citation type="submission" date="2009-11" db="EMBL/GenBank/DDBJ databases">
        <title>The Genome Sequence of Allomyces macrogynus strain ATCC 38327.</title>
        <authorList>
            <consortium name="The Broad Institute Genome Sequencing Platform"/>
            <person name="Russ C."/>
            <person name="Cuomo C."/>
            <person name="Shea T."/>
            <person name="Young S.K."/>
            <person name="Zeng Q."/>
            <person name="Koehrsen M."/>
            <person name="Haas B."/>
            <person name="Borodovsky M."/>
            <person name="Guigo R."/>
            <person name="Alvarado L."/>
            <person name="Berlin A."/>
            <person name="Borenstein D."/>
            <person name="Chen Z."/>
            <person name="Engels R."/>
            <person name="Freedman E."/>
            <person name="Gellesch M."/>
            <person name="Goldberg J."/>
            <person name="Griggs A."/>
            <person name="Gujja S."/>
            <person name="Heiman D."/>
            <person name="Hepburn T."/>
            <person name="Howarth C."/>
            <person name="Jen D."/>
            <person name="Larson L."/>
            <person name="Lewis B."/>
            <person name="Mehta T."/>
            <person name="Park D."/>
            <person name="Pearson M."/>
            <person name="Roberts A."/>
            <person name="Saif S."/>
            <person name="Shenoy N."/>
            <person name="Sisk P."/>
            <person name="Stolte C."/>
            <person name="Sykes S."/>
            <person name="Walk T."/>
            <person name="White J."/>
            <person name="Yandava C."/>
            <person name="Burger G."/>
            <person name="Gray M.W."/>
            <person name="Holland P.W.H."/>
            <person name="King N."/>
            <person name="Lang F.B.F."/>
            <person name="Roger A.J."/>
            <person name="Ruiz-Trillo I."/>
            <person name="Lander E."/>
            <person name="Nusbaum C."/>
        </authorList>
    </citation>
    <scope>NUCLEOTIDE SEQUENCE [LARGE SCALE GENOMIC DNA]</scope>
    <source>
        <strain evidence="4">ATCC 38327</strain>
    </source>
</reference>
<dbReference type="Pfam" id="PF16854">
    <property type="entry name" value="VPS53_C"/>
    <property type="match status" value="1"/>
</dbReference>
<evidence type="ECO:0000256" key="1">
    <source>
        <dbReference type="SAM" id="MobiDB-lite"/>
    </source>
</evidence>
<dbReference type="Proteomes" id="UP000054350">
    <property type="component" value="Unassembled WGS sequence"/>
</dbReference>
<evidence type="ECO:0000313" key="4">
    <source>
        <dbReference type="Proteomes" id="UP000054350"/>
    </source>
</evidence>
<dbReference type="OrthoDB" id="10255013at2759"/>
<dbReference type="GO" id="GO:0042147">
    <property type="term" value="P:retrograde transport, endosome to Golgi"/>
    <property type="evidence" value="ECO:0007669"/>
    <property type="project" value="InterPro"/>
</dbReference>
<name>A0A0L0SWF3_ALLM3</name>
<dbReference type="GO" id="GO:0005829">
    <property type="term" value="C:cytosol"/>
    <property type="evidence" value="ECO:0007669"/>
    <property type="project" value="GOC"/>
</dbReference>
<proteinExistence type="predicted"/>
<dbReference type="InterPro" id="IPR039766">
    <property type="entry name" value="Vps53"/>
</dbReference>
<dbReference type="PANTHER" id="PTHR12820:SF0">
    <property type="entry name" value="VACUOLAR PROTEIN SORTING-ASSOCIATED PROTEIN 53 HOMOLOG"/>
    <property type="match status" value="1"/>
</dbReference>
<organism evidence="3 4">
    <name type="scientific">Allomyces macrogynus (strain ATCC 38327)</name>
    <name type="common">Allomyces javanicus var. macrogynus</name>
    <dbReference type="NCBI Taxonomy" id="578462"/>
    <lineage>
        <taxon>Eukaryota</taxon>
        <taxon>Fungi</taxon>
        <taxon>Fungi incertae sedis</taxon>
        <taxon>Blastocladiomycota</taxon>
        <taxon>Blastocladiomycetes</taxon>
        <taxon>Blastocladiales</taxon>
        <taxon>Blastocladiaceae</taxon>
        <taxon>Allomyces</taxon>
    </lineage>
</organism>
<feature type="region of interest" description="Disordered" evidence="1">
    <location>
        <begin position="293"/>
        <end position="337"/>
    </location>
</feature>
<dbReference type="STRING" id="578462.A0A0L0SWF3"/>
<reference evidence="3 4" key="1">
    <citation type="submission" date="2009-11" db="EMBL/GenBank/DDBJ databases">
        <title>Annotation of Allomyces macrogynus ATCC 38327.</title>
        <authorList>
            <consortium name="The Broad Institute Genome Sequencing Platform"/>
            <person name="Russ C."/>
            <person name="Cuomo C."/>
            <person name="Burger G."/>
            <person name="Gray M.W."/>
            <person name="Holland P.W.H."/>
            <person name="King N."/>
            <person name="Lang F.B.F."/>
            <person name="Roger A.J."/>
            <person name="Ruiz-Trillo I."/>
            <person name="Young S.K."/>
            <person name="Zeng Q."/>
            <person name="Gargeya S."/>
            <person name="Fitzgerald M."/>
            <person name="Haas B."/>
            <person name="Abouelleil A."/>
            <person name="Alvarado L."/>
            <person name="Arachchi H.M."/>
            <person name="Berlin A."/>
            <person name="Chapman S.B."/>
            <person name="Gearin G."/>
            <person name="Goldberg J."/>
            <person name="Griggs A."/>
            <person name="Gujja S."/>
            <person name="Hansen M."/>
            <person name="Heiman D."/>
            <person name="Howarth C."/>
            <person name="Larimer J."/>
            <person name="Lui A."/>
            <person name="MacDonald P.J.P."/>
            <person name="McCowen C."/>
            <person name="Montmayeur A."/>
            <person name="Murphy C."/>
            <person name="Neiman D."/>
            <person name="Pearson M."/>
            <person name="Priest M."/>
            <person name="Roberts A."/>
            <person name="Saif S."/>
            <person name="Shea T."/>
            <person name="Sisk P."/>
            <person name="Stolte C."/>
            <person name="Sykes S."/>
            <person name="Wortman J."/>
            <person name="Nusbaum C."/>
            <person name="Birren B."/>
        </authorList>
    </citation>
    <scope>NUCLEOTIDE SEQUENCE [LARGE SCALE GENOMIC DNA]</scope>
    <source>
        <strain evidence="3 4">ATCC 38327</strain>
    </source>
</reference>
<dbReference type="eggNOG" id="KOG2180">
    <property type="taxonomic scope" value="Eukaryota"/>
</dbReference>
<dbReference type="EMBL" id="GG745351">
    <property type="protein sequence ID" value="KNE66837.1"/>
    <property type="molecule type" value="Genomic_DNA"/>
</dbReference>
<keyword evidence="4" id="KW-1185">Reference proteome</keyword>
<accession>A0A0L0SWF3</accession>
<dbReference type="GO" id="GO:0000938">
    <property type="term" value="C:GARP complex"/>
    <property type="evidence" value="ECO:0007669"/>
    <property type="project" value="InterPro"/>
</dbReference>
<evidence type="ECO:0000313" key="3">
    <source>
        <dbReference type="EMBL" id="KNE66837.1"/>
    </source>
</evidence>
<dbReference type="Gene3D" id="1.20.58.70">
    <property type="match status" value="1"/>
</dbReference>
<feature type="region of interest" description="Disordered" evidence="1">
    <location>
        <begin position="24"/>
        <end position="49"/>
    </location>
</feature>
<dbReference type="AlphaFoldDB" id="A0A0L0SWF3"/>
<feature type="domain" description="Vps53 C-terminal" evidence="2">
    <location>
        <begin position="203"/>
        <end position="288"/>
    </location>
</feature>
<protein>
    <recommendedName>
        <fullName evidence="2">Vps53 C-terminal domain-containing protein</fullName>
    </recommendedName>
</protein>
<sequence length="443" mass="46218">MVNSTAAAVSAVAAMAGSGAGTSGGTVGASGPAGTATATGGADAGGASSGGIKKDEWLGICRVLNTAQYCATITGQLQDKLIEKTVPPFQAQISLARQAEAFKATTMAAVKCLVRTLVDGPATDAAWTAMGRIAWGSLAMAGDRSDYIAHIIRVLQEVVPVVFSGIAEQAMFKSFCDKVAEAVPNKFYGVILKSKPVSEVGAEQLLMDAHVLRDACLKIPAWGDADAAPSSVFTKVLTKGFAKLDSLLKVLLTPGSAPPDALVTAFLSVYAPRDRTRANLAIVLDVRGARRKRRGSGTRLARGAARGRDGRRRGGTRGRGCTRPSTSPPAGGGPRDRMAQLRAAGIQRPMTMAPGANGPGGVEMSPLGPGDKGVAKFLDDVAAMDAALKRVRNDLQHLDQLHRRAFDAMPDHQMAANQREIDQVTEMTKDVLGRIRSDMAGMS</sequence>
<dbReference type="PANTHER" id="PTHR12820">
    <property type="entry name" value="VACUOLAR SORTING PROTEIN 53"/>
    <property type="match status" value="1"/>
</dbReference>
<dbReference type="VEuPathDB" id="FungiDB:AMAG_19532"/>